<accession>A0A8T1X2J7</accession>
<proteinExistence type="predicted"/>
<dbReference type="Proteomes" id="UP000693981">
    <property type="component" value="Unassembled WGS sequence"/>
</dbReference>
<name>A0A8T1X2J7_9STRA</name>
<gene>
    <name evidence="1" type="ORF">PHYBOEH_006843</name>
</gene>
<keyword evidence="2" id="KW-1185">Reference proteome</keyword>
<sequence>MVVVVEVKRGEGNGTTNPMVNHTFDSYAQAKNYAKERFGVSKDEVLKELTEMPFLTELMGFRSATLFVDPHYNSFPPHIPKWLNCSGNDKLNAMAIYLGCAVSHGLSLHLNASGDAFFIGTTSANQPVTSNVLWGAASLVSQAMAYYPDEYLEKPRAKAFRKWSHEYARGTWKPNAEDDSINLYQTDPFQCDWESVDHRIAST</sequence>
<organism evidence="1 2">
    <name type="scientific">Phytophthora boehmeriae</name>
    <dbReference type="NCBI Taxonomy" id="109152"/>
    <lineage>
        <taxon>Eukaryota</taxon>
        <taxon>Sar</taxon>
        <taxon>Stramenopiles</taxon>
        <taxon>Oomycota</taxon>
        <taxon>Peronosporomycetes</taxon>
        <taxon>Peronosporales</taxon>
        <taxon>Peronosporaceae</taxon>
        <taxon>Phytophthora</taxon>
    </lineage>
</organism>
<dbReference type="OrthoDB" id="105150at2759"/>
<dbReference type="EMBL" id="JAGDFL010000037">
    <property type="protein sequence ID" value="KAG7400135.1"/>
    <property type="molecule type" value="Genomic_DNA"/>
</dbReference>
<reference evidence="1" key="1">
    <citation type="submission" date="2021-02" db="EMBL/GenBank/DDBJ databases">
        <authorList>
            <person name="Palmer J.M."/>
        </authorList>
    </citation>
    <scope>NUCLEOTIDE SEQUENCE</scope>
    <source>
        <strain evidence="1">SCRP23</strain>
    </source>
</reference>
<evidence type="ECO:0000313" key="1">
    <source>
        <dbReference type="EMBL" id="KAG7400135.1"/>
    </source>
</evidence>
<protein>
    <submittedName>
        <fullName evidence="1">Uncharacterized protein</fullName>
    </submittedName>
</protein>
<comment type="caution">
    <text evidence="1">The sequence shown here is derived from an EMBL/GenBank/DDBJ whole genome shotgun (WGS) entry which is preliminary data.</text>
</comment>
<evidence type="ECO:0000313" key="2">
    <source>
        <dbReference type="Proteomes" id="UP000693981"/>
    </source>
</evidence>
<dbReference type="AlphaFoldDB" id="A0A8T1X2J7"/>